<keyword evidence="3" id="KW-1185">Reference proteome</keyword>
<dbReference type="PANTHER" id="PTHR23072:SF0">
    <property type="entry name" value="GPI ETHANOLAMINE PHOSPHATE TRANSFERASE 2"/>
    <property type="match status" value="1"/>
</dbReference>
<proteinExistence type="predicted"/>
<keyword evidence="1" id="KW-0472">Membrane</keyword>
<keyword evidence="1" id="KW-1133">Transmembrane helix</keyword>
<reference evidence="2" key="1">
    <citation type="submission" date="2025-08" db="UniProtKB">
        <authorList>
            <consortium name="Ensembl"/>
        </authorList>
    </citation>
    <scope>IDENTIFICATION</scope>
</reference>
<name>A0A673LH10_9TELE</name>
<sequence length="455" mass="50432">MPYTSHVVERGSSHSFIAKARPPTVTMPRIKALTTGSIPGFIDVVMNLNSPALLEDNLIWQAKSAGKRIIFYGDDTWVRLFPKHFMEHDGTTSFFVSDYTEVDNNVTRHLDDTLKRDDWDILILHYLGLDHIGHISGPHSSLIGPKLMEMDDIIKKIHASLISKSSLYCIAATLLPHILVFSYSHFSFSVNDTYLALVVGFEKPGVLEQVDLTPTLALGLGLPISKNSVGHLIPAVVEELSLREQLRLLQINGHQLSRLLQDSNPTFHKEDGYEQFRVAEKSHGSWMKLYLDGNTSEVLSNMGKKVLKQYLEALKAMSSALSKQLGKYDLYSMIMGTIFILQVLFFLMLAMPEALSREAVVDVPLASSLLSLPFYLLCLFGSALHVLVCTSSGGPCYLCSLPWVLVFTVILLSSAFTCALVSMAARRMSASNKTPAKVSEKCYGLWACILARSNG</sequence>
<dbReference type="GO" id="GO:0005789">
    <property type="term" value="C:endoplasmic reticulum membrane"/>
    <property type="evidence" value="ECO:0007669"/>
    <property type="project" value="TreeGrafter"/>
</dbReference>
<dbReference type="SUPFAM" id="SSF53649">
    <property type="entry name" value="Alkaline phosphatase-like"/>
    <property type="match status" value="1"/>
</dbReference>
<evidence type="ECO:0000256" key="1">
    <source>
        <dbReference type="SAM" id="Phobius"/>
    </source>
</evidence>
<dbReference type="InterPro" id="IPR039527">
    <property type="entry name" value="PIGG/GPI7"/>
</dbReference>
<dbReference type="Ensembl" id="ENSSRHT00000078661.1">
    <property type="protein sequence ID" value="ENSSRHP00000076575.1"/>
    <property type="gene ID" value="ENSSRHG00000038002.1"/>
</dbReference>
<protein>
    <submittedName>
        <fullName evidence="2">Phosphatidylinositol glycan anchor biosynthesis class G</fullName>
    </submittedName>
</protein>
<evidence type="ECO:0000313" key="2">
    <source>
        <dbReference type="Ensembl" id="ENSSRHP00000076575.1"/>
    </source>
</evidence>
<reference evidence="2" key="2">
    <citation type="submission" date="2025-09" db="UniProtKB">
        <authorList>
            <consortium name="Ensembl"/>
        </authorList>
    </citation>
    <scope>IDENTIFICATION</scope>
</reference>
<feature type="transmembrane region" description="Helical" evidence="1">
    <location>
        <begin position="330"/>
        <end position="351"/>
    </location>
</feature>
<dbReference type="AlphaFoldDB" id="A0A673LH10"/>
<dbReference type="GO" id="GO:0051267">
    <property type="term" value="F:CP2 mannose-ethanolamine phosphotransferase activity"/>
    <property type="evidence" value="ECO:0007669"/>
    <property type="project" value="TreeGrafter"/>
</dbReference>
<organism evidence="2 3">
    <name type="scientific">Sinocyclocheilus rhinocerous</name>
    <dbReference type="NCBI Taxonomy" id="307959"/>
    <lineage>
        <taxon>Eukaryota</taxon>
        <taxon>Metazoa</taxon>
        <taxon>Chordata</taxon>
        <taxon>Craniata</taxon>
        <taxon>Vertebrata</taxon>
        <taxon>Euteleostomi</taxon>
        <taxon>Actinopterygii</taxon>
        <taxon>Neopterygii</taxon>
        <taxon>Teleostei</taxon>
        <taxon>Ostariophysi</taxon>
        <taxon>Cypriniformes</taxon>
        <taxon>Cyprinidae</taxon>
        <taxon>Cyprininae</taxon>
        <taxon>Sinocyclocheilus</taxon>
    </lineage>
</organism>
<keyword evidence="1" id="KW-0812">Transmembrane</keyword>
<accession>A0A673LH10</accession>
<dbReference type="Gene3D" id="3.40.720.10">
    <property type="entry name" value="Alkaline Phosphatase, subunit A"/>
    <property type="match status" value="1"/>
</dbReference>
<dbReference type="CDD" id="cd16024">
    <property type="entry name" value="GPI_EPT_2"/>
    <property type="match status" value="1"/>
</dbReference>
<dbReference type="Proteomes" id="UP000472270">
    <property type="component" value="Unassembled WGS sequence"/>
</dbReference>
<dbReference type="InterPro" id="IPR017850">
    <property type="entry name" value="Alkaline_phosphatase_core_sf"/>
</dbReference>
<dbReference type="InterPro" id="IPR037674">
    <property type="entry name" value="PIG-G_N"/>
</dbReference>
<evidence type="ECO:0000313" key="3">
    <source>
        <dbReference type="Proteomes" id="UP000472270"/>
    </source>
</evidence>
<feature type="transmembrane region" description="Helical" evidence="1">
    <location>
        <begin position="400"/>
        <end position="425"/>
    </location>
</feature>
<feature type="transmembrane region" description="Helical" evidence="1">
    <location>
        <begin position="363"/>
        <end position="388"/>
    </location>
</feature>
<dbReference type="GO" id="GO:0006506">
    <property type="term" value="P:GPI anchor biosynthetic process"/>
    <property type="evidence" value="ECO:0007669"/>
    <property type="project" value="InterPro"/>
</dbReference>
<dbReference type="PANTHER" id="PTHR23072">
    <property type="entry name" value="PHOSPHATIDYLINOSITOL GLYCAN-RELATED"/>
    <property type="match status" value="1"/>
</dbReference>